<feature type="compositionally biased region" description="Polar residues" evidence="1">
    <location>
        <begin position="235"/>
        <end position="251"/>
    </location>
</feature>
<reference evidence="2 3" key="1">
    <citation type="submission" date="2024-08" db="EMBL/GenBank/DDBJ databases">
        <title>Insights into the chromosomal genome structure of Flemingia macrophylla.</title>
        <authorList>
            <person name="Ding Y."/>
            <person name="Zhao Y."/>
            <person name="Bi W."/>
            <person name="Wu M."/>
            <person name="Zhao G."/>
            <person name="Gong Y."/>
            <person name="Li W."/>
            <person name="Zhang P."/>
        </authorList>
    </citation>
    <scope>NUCLEOTIDE SEQUENCE [LARGE SCALE GENOMIC DNA]</scope>
    <source>
        <strain evidence="2">DYQJB</strain>
        <tissue evidence="2">Leaf</tissue>
    </source>
</reference>
<dbReference type="PANTHER" id="PTHR36757">
    <property type="entry name" value="BNAANNG22500D PROTEIN"/>
    <property type="match status" value="1"/>
</dbReference>
<protein>
    <submittedName>
        <fullName evidence="2">Uncharacterized protein</fullName>
    </submittedName>
</protein>
<dbReference type="AlphaFoldDB" id="A0ABD1N2Z8"/>
<keyword evidence="3" id="KW-1185">Reference proteome</keyword>
<sequence>MTHFATLPARHVFRSIANKSPQPCFADGPTKPKLFRGPISETWLGQFRWQLSETYVSAKRIFSLPSQQHHQLHSTSAPSLYVIWSMSGGNTVIMRSEVVHPRFPFSHDVSELQRKQDVPRKDTMLLESNHDFEFSTSTGLESESSSADELFSNGVILPIQMQQKRNSTRKHTLYGEAQYMRLPPLPCAPSVDKVKRESVREVLAMNGGYCDRKTHSTSFWGFSRSRSLNCDAKKSLTSNSPPLSRSNSTGSAPHPKRVSSTRAKPLSSSSSSTLNLYPVQRSHSGKGYGGSYANDLRISPVLNLPIRCISKGSASFFGWGSILRVGKANKSKE</sequence>
<accession>A0ABD1N2Z8</accession>
<evidence type="ECO:0000256" key="1">
    <source>
        <dbReference type="SAM" id="MobiDB-lite"/>
    </source>
</evidence>
<dbReference type="EMBL" id="JBGMDY010000002">
    <property type="protein sequence ID" value="KAL2342476.1"/>
    <property type="molecule type" value="Genomic_DNA"/>
</dbReference>
<dbReference type="PANTHER" id="PTHR36757:SF4">
    <property type="entry name" value="DUF4005 DOMAIN-CONTAINING PROTEIN"/>
    <property type="match status" value="1"/>
</dbReference>
<name>A0ABD1N2Z8_9FABA</name>
<comment type="caution">
    <text evidence="2">The sequence shown here is derived from an EMBL/GenBank/DDBJ whole genome shotgun (WGS) entry which is preliminary data.</text>
</comment>
<dbReference type="Proteomes" id="UP001603857">
    <property type="component" value="Unassembled WGS sequence"/>
</dbReference>
<evidence type="ECO:0000313" key="2">
    <source>
        <dbReference type="EMBL" id="KAL2342476.1"/>
    </source>
</evidence>
<feature type="region of interest" description="Disordered" evidence="1">
    <location>
        <begin position="233"/>
        <end position="278"/>
    </location>
</feature>
<gene>
    <name evidence="2" type="ORF">Fmac_003761</name>
</gene>
<proteinExistence type="predicted"/>
<evidence type="ECO:0000313" key="3">
    <source>
        <dbReference type="Proteomes" id="UP001603857"/>
    </source>
</evidence>
<organism evidence="2 3">
    <name type="scientific">Flemingia macrophylla</name>
    <dbReference type="NCBI Taxonomy" id="520843"/>
    <lineage>
        <taxon>Eukaryota</taxon>
        <taxon>Viridiplantae</taxon>
        <taxon>Streptophyta</taxon>
        <taxon>Embryophyta</taxon>
        <taxon>Tracheophyta</taxon>
        <taxon>Spermatophyta</taxon>
        <taxon>Magnoliopsida</taxon>
        <taxon>eudicotyledons</taxon>
        <taxon>Gunneridae</taxon>
        <taxon>Pentapetalae</taxon>
        <taxon>rosids</taxon>
        <taxon>fabids</taxon>
        <taxon>Fabales</taxon>
        <taxon>Fabaceae</taxon>
        <taxon>Papilionoideae</taxon>
        <taxon>50 kb inversion clade</taxon>
        <taxon>NPAAA clade</taxon>
        <taxon>indigoferoid/millettioid clade</taxon>
        <taxon>Phaseoleae</taxon>
        <taxon>Flemingia</taxon>
    </lineage>
</organism>